<dbReference type="OrthoDB" id="9808669at2"/>
<organism evidence="15 16">
    <name type="scientific">Alkalispirochaeta americana</name>
    <dbReference type="NCBI Taxonomy" id="159291"/>
    <lineage>
        <taxon>Bacteria</taxon>
        <taxon>Pseudomonadati</taxon>
        <taxon>Spirochaetota</taxon>
        <taxon>Spirochaetia</taxon>
        <taxon>Spirochaetales</taxon>
        <taxon>Spirochaetaceae</taxon>
        <taxon>Alkalispirochaeta</taxon>
    </lineage>
</organism>
<dbReference type="GO" id="GO:0004315">
    <property type="term" value="F:3-oxoacyl-[acyl-carrier-protein] synthase activity"/>
    <property type="evidence" value="ECO:0007669"/>
    <property type="project" value="UniProtKB-UniRule"/>
</dbReference>
<dbReference type="CDD" id="cd00834">
    <property type="entry name" value="KAS_I_II"/>
    <property type="match status" value="1"/>
</dbReference>
<comment type="catalytic activity">
    <reaction evidence="11">
        <text>(9Z)-hexadecenoyl-[ACP] + malonyl-[ACP] + H(+) = 3-oxo-(11Z)-octadecenoyl-[ACP] + holo-[ACP] + CO2</text>
        <dbReference type="Rhea" id="RHEA:55040"/>
        <dbReference type="Rhea" id="RHEA-COMP:9623"/>
        <dbReference type="Rhea" id="RHEA-COMP:9685"/>
        <dbReference type="Rhea" id="RHEA-COMP:10800"/>
        <dbReference type="Rhea" id="RHEA-COMP:14074"/>
        <dbReference type="ChEBI" id="CHEBI:15378"/>
        <dbReference type="ChEBI" id="CHEBI:16526"/>
        <dbReference type="ChEBI" id="CHEBI:64479"/>
        <dbReference type="ChEBI" id="CHEBI:78449"/>
        <dbReference type="ChEBI" id="CHEBI:83989"/>
        <dbReference type="ChEBI" id="CHEBI:138538"/>
        <dbReference type="EC" id="2.3.1.179"/>
    </reaction>
</comment>
<dbReference type="Pfam" id="PF02801">
    <property type="entry name" value="Ketoacyl-synt_C"/>
    <property type="match status" value="1"/>
</dbReference>
<sequence length="419" mass="43662">MKRVVVTGMGVVSPVGNSLADFWQSLQEGRSGVGPITRFDTTGFVTNYAAEVKDFDPTRRIDRRDARKMDRFSQYAVYAAAEAWEDAGFAGIKSSSGGASFDPERLGVVLGIGIGGFETTEESLRALHEKGPSRVPPMTIPKLIANIGPAHVAISLGALGPVYSLATACASATDAIGSALRHLRDGSLDIVVTGGAEACITPLGIAGFNVIQALSSSFADDPQRASRPFDADRDGFVMGEGAGILVLETLDHALARGARIYAEVAGSGMTDDAYHLTAPHPEGIGAARAIKAALADGGLVPEDIDYVNAHGTSTPVNDPTETRAIRNAFGDHAEKLAVSSTKSMTGHCVGAAGGIEAIASVLAIHDSFIPPTINFEKPGEGCDLDYVPGTGRRQPVRAALSTSLGFGGHNGVIIFRKYE</sequence>
<evidence type="ECO:0000256" key="12">
    <source>
        <dbReference type="PIRSR" id="PIRSR000447-1"/>
    </source>
</evidence>
<dbReference type="PIRSF" id="PIRSF000447">
    <property type="entry name" value="KAS_II"/>
    <property type="match status" value="1"/>
</dbReference>
<feature type="domain" description="Ketosynthase family 3 (KS3)" evidence="14">
    <location>
        <begin position="1"/>
        <end position="417"/>
    </location>
</feature>
<protein>
    <recommendedName>
        <fullName evidence="4 11">3-oxoacyl-[acyl-carrier-protein] synthase 2</fullName>
        <ecNumber evidence="3 11">2.3.1.179</ecNumber>
    </recommendedName>
</protein>
<evidence type="ECO:0000313" key="16">
    <source>
        <dbReference type="Proteomes" id="UP000186400"/>
    </source>
</evidence>
<evidence type="ECO:0000256" key="2">
    <source>
        <dbReference type="ARBA" id="ARBA00008467"/>
    </source>
</evidence>
<keyword evidence="10 11" id="KW-0012">Acyltransferase</keyword>
<proteinExistence type="inferred from homology"/>
<dbReference type="InterPro" id="IPR020841">
    <property type="entry name" value="PKS_Beta-ketoAc_synthase_dom"/>
</dbReference>
<evidence type="ECO:0000259" key="14">
    <source>
        <dbReference type="PROSITE" id="PS52004"/>
    </source>
</evidence>
<keyword evidence="7" id="KW-0276">Fatty acid metabolism</keyword>
<evidence type="ECO:0000256" key="9">
    <source>
        <dbReference type="ARBA" id="ARBA00023160"/>
    </source>
</evidence>
<dbReference type="FunFam" id="3.40.47.10:FF:000018">
    <property type="entry name" value="3-oxoacyl-[acyl-carrier-protein] synthase 2"/>
    <property type="match status" value="1"/>
</dbReference>
<comment type="catalytic activity">
    <reaction evidence="11">
        <text>a fatty acyl-[ACP] + malonyl-[ACP] + H(+) = a 3-oxoacyl-[ACP] + holo-[ACP] + CO2</text>
        <dbReference type="Rhea" id="RHEA:22836"/>
        <dbReference type="Rhea" id="RHEA-COMP:9623"/>
        <dbReference type="Rhea" id="RHEA-COMP:9685"/>
        <dbReference type="Rhea" id="RHEA-COMP:9916"/>
        <dbReference type="Rhea" id="RHEA-COMP:14125"/>
        <dbReference type="ChEBI" id="CHEBI:15378"/>
        <dbReference type="ChEBI" id="CHEBI:16526"/>
        <dbReference type="ChEBI" id="CHEBI:64479"/>
        <dbReference type="ChEBI" id="CHEBI:78449"/>
        <dbReference type="ChEBI" id="CHEBI:78776"/>
        <dbReference type="ChEBI" id="CHEBI:138651"/>
    </reaction>
</comment>
<evidence type="ECO:0000256" key="6">
    <source>
        <dbReference type="ARBA" id="ARBA00022679"/>
    </source>
</evidence>
<dbReference type="PANTHER" id="PTHR11712">
    <property type="entry name" value="POLYKETIDE SYNTHASE-RELATED"/>
    <property type="match status" value="1"/>
</dbReference>
<feature type="active site" description="For beta-ketoacyl synthase activity" evidence="12">
    <location>
        <position position="169"/>
    </location>
</feature>
<dbReference type="FunFam" id="3.40.47.10:FF:000029">
    <property type="entry name" value="3-oxoacyl-[acyl-carrier-protein] synthase 1"/>
    <property type="match status" value="1"/>
</dbReference>
<dbReference type="SUPFAM" id="SSF53901">
    <property type="entry name" value="Thiolase-like"/>
    <property type="match status" value="2"/>
</dbReference>
<keyword evidence="16" id="KW-1185">Reference proteome</keyword>
<comment type="similarity">
    <text evidence="2 11 13">Belongs to the thiolase-like superfamily. Beta-ketoacyl-ACP synthases family.</text>
</comment>
<evidence type="ECO:0000256" key="5">
    <source>
        <dbReference type="ARBA" id="ARBA00022516"/>
    </source>
</evidence>
<dbReference type="RefSeq" id="WP_076489329.1">
    <property type="nucleotide sequence ID" value="NZ_FTMS01000014.1"/>
</dbReference>
<dbReference type="NCBIfam" id="NF005589">
    <property type="entry name" value="PRK07314.1"/>
    <property type="match status" value="1"/>
</dbReference>
<evidence type="ECO:0000256" key="11">
    <source>
        <dbReference type="PIRNR" id="PIRNR000447"/>
    </source>
</evidence>
<evidence type="ECO:0000256" key="13">
    <source>
        <dbReference type="RuleBase" id="RU003694"/>
    </source>
</evidence>
<keyword evidence="6 11" id="KW-0808">Transferase</keyword>
<accession>A0A1N6V943</accession>
<comment type="pathway">
    <text evidence="1 11">Lipid metabolism; fatty acid biosynthesis.</text>
</comment>
<dbReference type="STRING" id="159291.SAMN05920897_11422"/>
<keyword evidence="8" id="KW-0443">Lipid metabolism</keyword>
<evidence type="ECO:0000256" key="3">
    <source>
        <dbReference type="ARBA" id="ARBA00012356"/>
    </source>
</evidence>
<dbReference type="Proteomes" id="UP000186400">
    <property type="component" value="Unassembled WGS sequence"/>
</dbReference>
<dbReference type="Pfam" id="PF00109">
    <property type="entry name" value="ketoacyl-synt"/>
    <property type="match status" value="1"/>
</dbReference>
<evidence type="ECO:0000256" key="10">
    <source>
        <dbReference type="ARBA" id="ARBA00023315"/>
    </source>
</evidence>
<dbReference type="InterPro" id="IPR014031">
    <property type="entry name" value="Ketoacyl_synth_C"/>
</dbReference>
<dbReference type="PROSITE" id="PS52004">
    <property type="entry name" value="KS3_2"/>
    <property type="match status" value="1"/>
</dbReference>
<dbReference type="SMART" id="SM00825">
    <property type="entry name" value="PKS_KS"/>
    <property type="match status" value="1"/>
</dbReference>
<evidence type="ECO:0000256" key="1">
    <source>
        <dbReference type="ARBA" id="ARBA00005194"/>
    </source>
</evidence>
<keyword evidence="5 11" id="KW-0444">Lipid biosynthesis</keyword>
<dbReference type="NCBIfam" id="TIGR03150">
    <property type="entry name" value="fabF"/>
    <property type="match status" value="1"/>
</dbReference>
<comment type="function">
    <text evidence="11">Involved in the type II fatty acid elongation cycle. Catalyzes the elongation of a wide range of acyl-ACP by the addition of two carbons from malonyl-ACP to an acyl acceptor. Can efficiently catalyze the conversion of palmitoleoyl-ACP (cis-hexadec-9-enoyl-ACP) to cis-vaccenoyl-ACP (cis-octadec-11-enoyl-ACP), an essential step in the thermal regulation of fatty acid composition.</text>
</comment>
<dbReference type="PANTHER" id="PTHR11712:SF336">
    <property type="entry name" value="3-OXOACYL-[ACYL-CARRIER-PROTEIN] SYNTHASE, MITOCHONDRIAL"/>
    <property type="match status" value="1"/>
</dbReference>
<dbReference type="PROSITE" id="PS00606">
    <property type="entry name" value="KS3_1"/>
    <property type="match status" value="1"/>
</dbReference>
<dbReference type="InterPro" id="IPR000794">
    <property type="entry name" value="Beta-ketoacyl_synthase"/>
</dbReference>
<name>A0A1N6V943_9SPIO</name>
<reference evidence="15 16" key="1">
    <citation type="submission" date="2017-01" db="EMBL/GenBank/DDBJ databases">
        <authorList>
            <person name="Mah S.A."/>
            <person name="Swanson W.J."/>
            <person name="Moy G.W."/>
            <person name="Vacquier V.D."/>
        </authorList>
    </citation>
    <scope>NUCLEOTIDE SEQUENCE [LARGE SCALE GENOMIC DNA]</scope>
    <source>
        <strain evidence="15 16">ASpG1</strain>
    </source>
</reference>
<gene>
    <name evidence="15" type="ORF">SAMN05920897_11422</name>
</gene>
<evidence type="ECO:0000256" key="7">
    <source>
        <dbReference type="ARBA" id="ARBA00022832"/>
    </source>
</evidence>
<evidence type="ECO:0000256" key="8">
    <source>
        <dbReference type="ARBA" id="ARBA00023098"/>
    </source>
</evidence>
<dbReference type="GO" id="GO:0030497">
    <property type="term" value="P:fatty acid elongation"/>
    <property type="evidence" value="ECO:0007669"/>
    <property type="project" value="UniProtKB-ARBA"/>
</dbReference>
<dbReference type="UniPathway" id="UPA00094"/>
<dbReference type="Gene3D" id="3.40.47.10">
    <property type="match status" value="1"/>
</dbReference>
<dbReference type="EMBL" id="FTMS01000014">
    <property type="protein sequence ID" value="SIQ74278.1"/>
    <property type="molecule type" value="Genomic_DNA"/>
</dbReference>
<dbReference type="InterPro" id="IPR018201">
    <property type="entry name" value="Ketoacyl_synth_AS"/>
</dbReference>
<dbReference type="GO" id="GO:0005829">
    <property type="term" value="C:cytosol"/>
    <property type="evidence" value="ECO:0007669"/>
    <property type="project" value="TreeGrafter"/>
</dbReference>
<dbReference type="InterPro" id="IPR016039">
    <property type="entry name" value="Thiolase-like"/>
</dbReference>
<keyword evidence="9 11" id="KW-0275">Fatty acid biosynthesis</keyword>
<dbReference type="InterPro" id="IPR017568">
    <property type="entry name" value="3-oxoacyl-ACP_synth-2"/>
</dbReference>
<dbReference type="EC" id="2.3.1.179" evidence="3 11"/>
<evidence type="ECO:0000313" key="15">
    <source>
        <dbReference type="EMBL" id="SIQ74278.1"/>
    </source>
</evidence>
<evidence type="ECO:0000256" key="4">
    <source>
        <dbReference type="ARBA" id="ARBA00014657"/>
    </source>
</evidence>
<dbReference type="InterPro" id="IPR014030">
    <property type="entry name" value="Ketoacyl_synth_N"/>
</dbReference>
<dbReference type="AlphaFoldDB" id="A0A1N6V943"/>